<evidence type="ECO:0000313" key="4">
    <source>
        <dbReference type="Proteomes" id="UP000621560"/>
    </source>
</evidence>
<comment type="caution">
    <text evidence="3">The sequence shown here is derived from an EMBL/GenBank/DDBJ whole genome shotgun (WGS) entry which is preliminary data.</text>
</comment>
<reference evidence="3" key="1">
    <citation type="submission" date="2020-09" db="EMBL/GenBank/DDBJ databases">
        <title>A novel bacterium of genus Paenibacillus, isolated from South China Sea.</title>
        <authorList>
            <person name="Huang H."/>
            <person name="Mo K."/>
            <person name="Hu Y."/>
        </authorList>
    </citation>
    <scope>NUCLEOTIDE SEQUENCE</scope>
    <source>
        <strain evidence="3">IB182496</strain>
    </source>
</reference>
<evidence type="ECO:0000256" key="2">
    <source>
        <dbReference type="SAM" id="SignalP"/>
    </source>
</evidence>
<dbReference type="AlphaFoldDB" id="A0A927BRC0"/>
<proteinExistence type="predicted"/>
<evidence type="ECO:0000256" key="1">
    <source>
        <dbReference type="SAM" id="MobiDB-lite"/>
    </source>
</evidence>
<dbReference type="CDD" id="cd13580">
    <property type="entry name" value="PBP2_AlgQ_like_1"/>
    <property type="match status" value="1"/>
</dbReference>
<dbReference type="SUPFAM" id="SSF53850">
    <property type="entry name" value="Periplasmic binding protein-like II"/>
    <property type="match status" value="1"/>
</dbReference>
<accession>A0A927BRC0</accession>
<dbReference type="PANTHER" id="PTHR43649">
    <property type="entry name" value="ARABINOSE-BINDING PROTEIN-RELATED"/>
    <property type="match status" value="1"/>
</dbReference>
<name>A0A927BRC0_9BACL</name>
<dbReference type="Gene3D" id="3.40.190.10">
    <property type="entry name" value="Periplasmic binding protein-like II"/>
    <property type="match status" value="2"/>
</dbReference>
<feature type="compositionally biased region" description="Low complexity" evidence="1">
    <location>
        <begin position="35"/>
        <end position="46"/>
    </location>
</feature>
<protein>
    <submittedName>
        <fullName evidence="3">Extracellular solute-binding protein</fullName>
    </submittedName>
</protein>
<dbReference type="RefSeq" id="WP_190914372.1">
    <property type="nucleotide sequence ID" value="NZ_JACXIZ010000007.1"/>
</dbReference>
<sequence>MSNMTIQKWASAVLALSLSAAVITGCSSANVKPNATEAPQPSPTEAAAEESESPAEADPFGKYDSPVQLKMARLVDTTFKFKPGESIDNNDWNKLFLDRLGIDLKYAWTANQQQYPQKMNVTIASGDIPDLMQVWGPQVSQLADADSLADLTEAYEKYASPRLKELMNLDGGIALNTAKRDGKLYAIPEPASTVPNTMLFIRKDWLDKLGLDEPKTLQDVFAISEAFATQDPDGNGKKDTYGIGLQKDFSKNKVPFGIEGLASGFHAYLDTWIQDGKGGLTQSTILPEMRDVLLQLQEMYKGGQIDKEFGVKDSSKVNQDVVAGRIGMFYGPQWSPALPLKDSWANDKADWRSYGVVSIDDKPALLPVKPNGQNYFVVKKGYPNPEAAIKLANLFADISLNVTEENFNKYMKSSIDDGNGGKSVIEVFKYAPIRLQNHEAVFENMKLINDAVKSGDPSQLGVGDNLASYERLKKWETDKTDPNAWQDWALLGEGGTYSVQEMYVRENRKINDEYWGPTTETMSKKQSTLDKKKEEVFTSIVLGAPIEEFDKFVSDWKALGGDEISKEVNDWYATIKQ</sequence>
<evidence type="ECO:0000313" key="3">
    <source>
        <dbReference type="EMBL" id="MBD2844058.1"/>
    </source>
</evidence>
<keyword evidence="2" id="KW-0732">Signal</keyword>
<feature type="signal peptide" evidence="2">
    <location>
        <begin position="1"/>
        <end position="31"/>
    </location>
</feature>
<dbReference type="InterPro" id="IPR050490">
    <property type="entry name" value="Bact_solute-bd_prot1"/>
</dbReference>
<feature type="region of interest" description="Disordered" evidence="1">
    <location>
        <begin position="33"/>
        <end position="63"/>
    </location>
</feature>
<keyword evidence="4" id="KW-1185">Reference proteome</keyword>
<dbReference type="EMBL" id="JACXIZ010000007">
    <property type="protein sequence ID" value="MBD2844058.1"/>
    <property type="molecule type" value="Genomic_DNA"/>
</dbReference>
<dbReference type="Proteomes" id="UP000621560">
    <property type="component" value="Unassembled WGS sequence"/>
</dbReference>
<organism evidence="3 4">
    <name type="scientific">Paenibacillus sabuli</name>
    <dbReference type="NCBI Taxonomy" id="2772509"/>
    <lineage>
        <taxon>Bacteria</taxon>
        <taxon>Bacillati</taxon>
        <taxon>Bacillota</taxon>
        <taxon>Bacilli</taxon>
        <taxon>Bacillales</taxon>
        <taxon>Paenibacillaceae</taxon>
        <taxon>Paenibacillus</taxon>
    </lineage>
</organism>
<gene>
    <name evidence="3" type="ORF">IDH44_02550</name>
</gene>
<feature type="chain" id="PRO_5039567216" evidence="2">
    <location>
        <begin position="32"/>
        <end position="577"/>
    </location>
</feature>